<accession>A0ABU2S4L7</accession>
<evidence type="ECO:0000256" key="2">
    <source>
        <dbReference type="ARBA" id="ARBA00023125"/>
    </source>
</evidence>
<dbReference type="RefSeq" id="WP_311618228.1">
    <property type="nucleotide sequence ID" value="NZ_JAVREV010000007.1"/>
</dbReference>
<keyword evidence="7" id="KW-1185">Reference proteome</keyword>
<dbReference type="InterPro" id="IPR050109">
    <property type="entry name" value="HTH-type_TetR-like_transc_reg"/>
</dbReference>
<dbReference type="SUPFAM" id="SSF48498">
    <property type="entry name" value="Tetracyclin repressor-like, C-terminal domain"/>
    <property type="match status" value="1"/>
</dbReference>
<keyword evidence="3" id="KW-0804">Transcription</keyword>
<proteinExistence type="predicted"/>
<dbReference type="PANTHER" id="PTHR30055:SF243">
    <property type="entry name" value="HTH-TYPE TRANSCRIPTIONAL REGULATOR RV1816"/>
    <property type="match status" value="1"/>
</dbReference>
<evidence type="ECO:0000256" key="3">
    <source>
        <dbReference type="ARBA" id="ARBA00023163"/>
    </source>
</evidence>
<organism evidence="6 7">
    <name type="scientific">Streptomyces johnsoniae</name>
    <dbReference type="NCBI Taxonomy" id="3075532"/>
    <lineage>
        <taxon>Bacteria</taxon>
        <taxon>Bacillati</taxon>
        <taxon>Actinomycetota</taxon>
        <taxon>Actinomycetes</taxon>
        <taxon>Kitasatosporales</taxon>
        <taxon>Streptomycetaceae</taxon>
        <taxon>Streptomyces</taxon>
    </lineage>
</organism>
<keyword evidence="1" id="KW-0805">Transcription regulation</keyword>
<dbReference type="SUPFAM" id="SSF46689">
    <property type="entry name" value="Homeodomain-like"/>
    <property type="match status" value="1"/>
</dbReference>
<protein>
    <submittedName>
        <fullName evidence="6">TetR/AcrR family transcriptional regulator</fullName>
    </submittedName>
</protein>
<feature type="DNA-binding region" description="H-T-H motif" evidence="4">
    <location>
        <begin position="36"/>
        <end position="55"/>
    </location>
</feature>
<dbReference type="EMBL" id="JAVREV010000007">
    <property type="protein sequence ID" value="MDT0443927.1"/>
    <property type="molecule type" value="Genomic_DNA"/>
</dbReference>
<dbReference type="InterPro" id="IPR001647">
    <property type="entry name" value="HTH_TetR"/>
</dbReference>
<dbReference type="InterPro" id="IPR036271">
    <property type="entry name" value="Tet_transcr_reg_TetR-rel_C_sf"/>
</dbReference>
<feature type="domain" description="HTH tetR-type" evidence="5">
    <location>
        <begin position="13"/>
        <end position="73"/>
    </location>
</feature>
<dbReference type="PANTHER" id="PTHR30055">
    <property type="entry name" value="HTH-TYPE TRANSCRIPTIONAL REGULATOR RUTR"/>
    <property type="match status" value="1"/>
</dbReference>
<dbReference type="Gene3D" id="1.10.357.10">
    <property type="entry name" value="Tetracycline Repressor, domain 2"/>
    <property type="match status" value="1"/>
</dbReference>
<evidence type="ECO:0000259" key="5">
    <source>
        <dbReference type="PROSITE" id="PS50977"/>
    </source>
</evidence>
<gene>
    <name evidence="6" type="ORF">RM779_15195</name>
</gene>
<name>A0ABU2S4L7_9ACTN</name>
<dbReference type="Proteomes" id="UP001183615">
    <property type="component" value="Unassembled WGS sequence"/>
</dbReference>
<keyword evidence="2 4" id="KW-0238">DNA-binding</keyword>
<evidence type="ECO:0000313" key="7">
    <source>
        <dbReference type="Proteomes" id="UP001183615"/>
    </source>
</evidence>
<evidence type="ECO:0000313" key="6">
    <source>
        <dbReference type="EMBL" id="MDT0443927.1"/>
    </source>
</evidence>
<dbReference type="InterPro" id="IPR009057">
    <property type="entry name" value="Homeodomain-like_sf"/>
</dbReference>
<reference evidence="7" key="1">
    <citation type="submission" date="2023-07" db="EMBL/GenBank/DDBJ databases">
        <title>30 novel species of actinomycetes from the DSMZ collection.</title>
        <authorList>
            <person name="Nouioui I."/>
        </authorList>
    </citation>
    <scope>NUCLEOTIDE SEQUENCE [LARGE SCALE GENOMIC DNA]</scope>
    <source>
        <strain evidence="7">DSM 41886</strain>
    </source>
</reference>
<dbReference type="Pfam" id="PF00440">
    <property type="entry name" value="TetR_N"/>
    <property type="match status" value="1"/>
</dbReference>
<sequence>MTAIQGARERARREVTAAIKSEARDRIAAEGAAQLSLRAVSRNLGMASSALYRYFPSRDDLLTALIIDAYNALGEAAEGPLASGDPPESPAERWLAVCLSVREWALDHPHEFALIHGTPVPGYAAPQETGGPGTRVPFALIAVTLDAHRSGALGPVPGGPPPPAVLAEAAALAAEHAPGLPAPSMAAVTAAWAQLTGLVAFEVFGQYTHVIEESRAEFFAYTVRRMAAGIGLP</sequence>
<evidence type="ECO:0000256" key="4">
    <source>
        <dbReference type="PROSITE-ProRule" id="PRU00335"/>
    </source>
</evidence>
<dbReference type="Pfam" id="PF13305">
    <property type="entry name" value="TetR_C_33"/>
    <property type="match status" value="1"/>
</dbReference>
<dbReference type="PROSITE" id="PS50977">
    <property type="entry name" value="HTH_TETR_2"/>
    <property type="match status" value="1"/>
</dbReference>
<evidence type="ECO:0000256" key="1">
    <source>
        <dbReference type="ARBA" id="ARBA00023015"/>
    </source>
</evidence>
<comment type="caution">
    <text evidence="6">The sequence shown here is derived from an EMBL/GenBank/DDBJ whole genome shotgun (WGS) entry which is preliminary data.</text>
</comment>
<dbReference type="InterPro" id="IPR025996">
    <property type="entry name" value="MT1864/Rv1816-like_C"/>
</dbReference>